<reference evidence="2 3" key="1">
    <citation type="journal article" date="2020" name="Nature">
        <title>Six reference-quality genomes reveal evolution of bat adaptations.</title>
        <authorList>
            <person name="Jebb D."/>
            <person name="Huang Z."/>
            <person name="Pippel M."/>
            <person name="Hughes G.M."/>
            <person name="Lavrichenko K."/>
            <person name="Devanna P."/>
            <person name="Winkler S."/>
            <person name="Jermiin L.S."/>
            <person name="Skirmuntt E.C."/>
            <person name="Katzourakis A."/>
            <person name="Burkitt-Gray L."/>
            <person name="Ray D.A."/>
            <person name="Sullivan K.A.M."/>
            <person name="Roscito J.G."/>
            <person name="Kirilenko B.M."/>
            <person name="Davalos L.M."/>
            <person name="Corthals A.P."/>
            <person name="Power M.L."/>
            <person name="Jones G."/>
            <person name="Ransome R.D."/>
            <person name="Dechmann D.K.N."/>
            <person name="Locatelli A.G."/>
            <person name="Puechmaille S.J."/>
            <person name="Fedrigo O."/>
            <person name="Jarvis E.D."/>
            <person name="Hiller M."/>
            <person name="Vernes S.C."/>
            <person name="Myers E.W."/>
            <person name="Teeling E.C."/>
        </authorList>
    </citation>
    <scope>NUCLEOTIDE SEQUENCE [LARGE SCALE GENOMIC DNA]</scope>
    <source>
        <strain evidence="2">MMyoMyo1</strain>
        <tissue evidence="2">Flight muscle</tissue>
    </source>
</reference>
<accession>A0A7J7XHI0</accession>
<name>A0A7J7XHI0_MYOMY</name>
<comment type="caution">
    <text evidence="2">The sequence shown here is derived from an EMBL/GenBank/DDBJ whole genome shotgun (WGS) entry which is preliminary data.</text>
</comment>
<evidence type="ECO:0000256" key="1">
    <source>
        <dbReference type="SAM" id="MobiDB-lite"/>
    </source>
</evidence>
<feature type="compositionally biased region" description="Basic residues" evidence="1">
    <location>
        <begin position="126"/>
        <end position="140"/>
    </location>
</feature>
<dbReference type="EMBL" id="JABWUV010000006">
    <property type="protein sequence ID" value="KAF6349177.1"/>
    <property type="molecule type" value="Genomic_DNA"/>
</dbReference>
<dbReference type="Proteomes" id="UP000527355">
    <property type="component" value="Unassembled WGS sequence"/>
</dbReference>
<dbReference type="AlphaFoldDB" id="A0A7J7XHI0"/>
<evidence type="ECO:0000313" key="3">
    <source>
        <dbReference type="Proteomes" id="UP000527355"/>
    </source>
</evidence>
<protein>
    <submittedName>
        <fullName evidence="2">Uncharacterized protein</fullName>
    </submittedName>
</protein>
<gene>
    <name evidence="2" type="ORF">mMyoMyo1_011733</name>
</gene>
<proteinExistence type="predicted"/>
<evidence type="ECO:0000313" key="2">
    <source>
        <dbReference type="EMBL" id="KAF6349177.1"/>
    </source>
</evidence>
<feature type="region of interest" description="Disordered" evidence="1">
    <location>
        <begin position="66"/>
        <end position="140"/>
    </location>
</feature>
<keyword evidence="3" id="KW-1185">Reference proteome</keyword>
<sequence>MTHPRLQSHLPLPMSTSNPCALRSLSPSGLWEMEISESLQTPSSLLRNSPEIPRAQPYWKFAGQVNGAETRGRGRTGENGSAAPPPGSCKHHLCGLSFRRGRPLSPGGLRGRSGQMEPAHETSRLRGLRAGHVRCPHRAE</sequence>
<organism evidence="2 3">
    <name type="scientific">Myotis myotis</name>
    <name type="common">Greater mouse-eared bat</name>
    <name type="synonym">Vespertilio myotis</name>
    <dbReference type="NCBI Taxonomy" id="51298"/>
    <lineage>
        <taxon>Eukaryota</taxon>
        <taxon>Metazoa</taxon>
        <taxon>Chordata</taxon>
        <taxon>Craniata</taxon>
        <taxon>Vertebrata</taxon>
        <taxon>Euteleostomi</taxon>
        <taxon>Mammalia</taxon>
        <taxon>Eutheria</taxon>
        <taxon>Laurasiatheria</taxon>
        <taxon>Chiroptera</taxon>
        <taxon>Yangochiroptera</taxon>
        <taxon>Vespertilionidae</taxon>
        <taxon>Myotis</taxon>
    </lineage>
</organism>